<feature type="compositionally biased region" description="Low complexity" evidence="1">
    <location>
        <begin position="309"/>
        <end position="325"/>
    </location>
</feature>
<feature type="compositionally biased region" description="Polar residues" evidence="1">
    <location>
        <begin position="383"/>
        <end position="395"/>
    </location>
</feature>
<dbReference type="Proteomes" id="UP000186601">
    <property type="component" value="Unassembled WGS sequence"/>
</dbReference>
<gene>
    <name evidence="2" type="ORF">PHLCEN_2v8669</name>
</gene>
<feature type="compositionally biased region" description="Low complexity" evidence="1">
    <location>
        <begin position="446"/>
        <end position="473"/>
    </location>
</feature>
<evidence type="ECO:0000256" key="1">
    <source>
        <dbReference type="SAM" id="MobiDB-lite"/>
    </source>
</evidence>
<proteinExistence type="predicted"/>
<sequence length="564" mass="62234">MNLDDLRVEEIEEEAWDDWVFIPQDWWRPSSPSVTWAYRREREWTETGVRLPFHPRPPYYDEPAFADDNHEWCISADVELDPSLVGVRAAEQVLGPYEMDAGIVFPRDSFWGPLNWTRRPPLVGSVNQAQLELARQRWKAIADTFVGGILDPLPYDPTDTRNWDRELTSSPSTATDSTRPRTPGPEPDTIDLTDSESSPISERGPRTPLVDRKSYAAVLFEDRRHSFQEAIVVSPSPSKPLNASALSFIPAYSLYRMSSPSPSSETQYVTPTYEFHFPSLGSQTTTRSETRSLPPNLKKDEQGFYVEVPSASPSSLRSLSSTRSATPKRPSAALLPAFLADASSTARTRHASKTREIVDRLRLSSAAGRRQRKGKVDPGSMNDAAQTDQATPVREVSTTADGWILGMESASDSATPSTKEDWISGLFQSQPLLEPDVAAKHPPPSSSTTTIFSPSSPSSTSSPLSNLPSPASSITSFTASPTTSSNHFQSQQFYSYPNPFNSFVVSHPPTRPPQHGGYVQVMHAPHWPMPGRMAPPYGPLTFVLPTLGAPPSSTGYDMRGLCPR</sequence>
<feature type="region of interest" description="Disordered" evidence="1">
    <location>
        <begin position="435"/>
        <end position="483"/>
    </location>
</feature>
<dbReference type="OrthoDB" id="2943086at2759"/>
<feature type="region of interest" description="Disordered" evidence="1">
    <location>
        <begin position="280"/>
        <end position="328"/>
    </location>
</feature>
<evidence type="ECO:0000313" key="2">
    <source>
        <dbReference type="EMBL" id="PSR76119.1"/>
    </source>
</evidence>
<feature type="compositionally biased region" description="Polar residues" evidence="1">
    <location>
        <begin position="474"/>
        <end position="483"/>
    </location>
</feature>
<dbReference type="EMBL" id="MLYV02000861">
    <property type="protein sequence ID" value="PSR76119.1"/>
    <property type="molecule type" value="Genomic_DNA"/>
</dbReference>
<evidence type="ECO:0000313" key="3">
    <source>
        <dbReference type="Proteomes" id="UP000186601"/>
    </source>
</evidence>
<dbReference type="AlphaFoldDB" id="A0A2R6NSZ1"/>
<accession>A0A2R6NSZ1</accession>
<feature type="region of interest" description="Disordered" evidence="1">
    <location>
        <begin position="359"/>
        <end position="395"/>
    </location>
</feature>
<name>A0A2R6NSZ1_9APHY</name>
<dbReference type="STRING" id="98765.A0A2R6NSZ1"/>
<protein>
    <submittedName>
        <fullName evidence="2">Uncharacterized protein</fullName>
    </submittedName>
</protein>
<comment type="caution">
    <text evidence="2">The sequence shown here is derived from an EMBL/GenBank/DDBJ whole genome shotgun (WGS) entry which is preliminary data.</text>
</comment>
<reference evidence="2 3" key="1">
    <citation type="submission" date="2018-02" db="EMBL/GenBank/DDBJ databases">
        <title>Genome sequence of the basidiomycete white-rot fungus Phlebia centrifuga.</title>
        <authorList>
            <person name="Granchi Z."/>
            <person name="Peng M."/>
            <person name="de Vries R.P."/>
            <person name="Hilden K."/>
            <person name="Makela M.R."/>
            <person name="Grigoriev I."/>
            <person name="Riley R."/>
        </authorList>
    </citation>
    <scope>NUCLEOTIDE SEQUENCE [LARGE SCALE GENOMIC DNA]</scope>
    <source>
        <strain evidence="2 3">FBCC195</strain>
    </source>
</reference>
<feature type="compositionally biased region" description="Polar residues" evidence="1">
    <location>
        <begin position="280"/>
        <end position="293"/>
    </location>
</feature>
<organism evidence="2 3">
    <name type="scientific">Hermanssonia centrifuga</name>
    <dbReference type="NCBI Taxonomy" id="98765"/>
    <lineage>
        <taxon>Eukaryota</taxon>
        <taxon>Fungi</taxon>
        <taxon>Dikarya</taxon>
        <taxon>Basidiomycota</taxon>
        <taxon>Agaricomycotina</taxon>
        <taxon>Agaricomycetes</taxon>
        <taxon>Polyporales</taxon>
        <taxon>Meruliaceae</taxon>
        <taxon>Hermanssonia</taxon>
    </lineage>
</organism>
<feature type="compositionally biased region" description="Polar residues" evidence="1">
    <location>
        <begin position="168"/>
        <end position="177"/>
    </location>
</feature>
<feature type="region of interest" description="Disordered" evidence="1">
    <location>
        <begin position="160"/>
        <end position="208"/>
    </location>
</feature>
<keyword evidence="3" id="KW-1185">Reference proteome</keyword>